<comment type="caution">
    <text evidence="1">The sequence shown here is derived from an EMBL/GenBank/DDBJ whole genome shotgun (WGS) entry which is preliminary data.</text>
</comment>
<accession>A0ACB0KMW6</accession>
<dbReference type="EMBL" id="CASHSV030000311">
    <property type="protein sequence ID" value="CAJ2657669.1"/>
    <property type="molecule type" value="Genomic_DNA"/>
</dbReference>
<organism evidence="1 2">
    <name type="scientific">Trifolium pratense</name>
    <name type="common">Red clover</name>
    <dbReference type="NCBI Taxonomy" id="57577"/>
    <lineage>
        <taxon>Eukaryota</taxon>
        <taxon>Viridiplantae</taxon>
        <taxon>Streptophyta</taxon>
        <taxon>Embryophyta</taxon>
        <taxon>Tracheophyta</taxon>
        <taxon>Spermatophyta</taxon>
        <taxon>Magnoliopsida</taxon>
        <taxon>eudicotyledons</taxon>
        <taxon>Gunneridae</taxon>
        <taxon>Pentapetalae</taxon>
        <taxon>rosids</taxon>
        <taxon>fabids</taxon>
        <taxon>Fabales</taxon>
        <taxon>Fabaceae</taxon>
        <taxon>Papilionoideae</taxon>
        <taxon>50 kb inversion clade</taxon>
        <taxon>NPAAA clade</taxon>
        <taxon>Hologalegina</taxon>
        <taxon>IRL clade</taxon>
        <taxon>Trifolieae</taxon>
        <taxon>Trifolium</taxon>
    </lineage>
</organism>
<gene>
    <name evidence="1" type="ORF">MILVUS5_LOCUS24200</name>
</gene>
<keyword evidence="2" id="KW-1185">Reference proteome</keyword>
<reference evidence="1" key="1">
    <citation type="submission" date="2023-10" db="EMBL/GenBank/DDBJ databases">
        <authorList>
            <person name="Rodriguez Cubillos JULIANA M."/>
            <person name="De Vega J."/>
        </authorList>
    </citation>
    <scope>NUCLEOTIDE SEQUENCE</scope>
</reference>
<name>A0ACB0KMW6_TRIPR</name>
<evidence type="ECO:0000313" key="1">
    <source>
        <dbReference type="EMBL" id="CAJ2657669.1"/>
    </source>
</evidence>
<sequence>MDSQAVAMKRGSNRDEAEARELVESMAQNEYRATNDRGAKKKGGVLELDTQTALLAQQKLMTSQMEAMMKLLSNPQVQTSPIGGFGGNTHDNPKNETCNGITLRSREIPERPAVEKPLKKKVNEGEVENKQEVEVENERREGEVENKNLFKEVEISEDEKEEVEKQREIKEKESKKVEKVEALEQMPSYAKFLKELLTKKRKPLDDEMVSMTEECSALIQRKLPQKKKDPGSFTIPCSIGNLTIEKALCDLGASINLMPLSMMKKIPGAVAKPTKMSLSLADRSIVHPEGILHDVLVKVAGFVFPADFVVLDIEETREWEPLLLGRPFLATSRALIDVEMGELMLRTDDQQVTFNVFDKMECGDGDPQCFKIQQVGRKAFSLGDARHVPYDGRHGFVEE</sequence>
<protein>
    <submittedName>
        <fullName evidence="1">Uncharacterized protein</fullName>
    </submittedName>
</protein>
<dbReference type="Proteomes" id="UP001177021">
    <property type="component" value="Unassembled WGS sequence"/>
</dbReference>
<proteinExistence type="predicted"/>
<evidence type="ECO:0000313" key="2">
    <source>
        <dbReference type="Proteomes" id="UP001177021"/>
    </source>
</evidence>